<dbReference type="Pfam" id="PF05685">
    <property type="entry name" value="Uma2"/>
    <property type="match status" value="1"/>
</dbReference>
<dbReference type="InterPro" id="IPR011335">
    <property type="entry name" value="Restrct_endonuc-II-like"/>
</dbReference>
<dbReference type="CDD" id="cd06260">
    <property type="entry name" value="DUF820-like"/>
    <property type="match status" value="1"/>
</dbReference>
<comment type="caution">
    <text evidence="2">The sequence shown here is derived from an EMBL/GenBank/DDBJ whole genome shotgun (WGS) entry which is preliminary data.</text>
</comment>
<dbReference type="SUPFAM" id="SSF52980">
    <property type="entry name" value="Restriction endonuclease-like"/>
    <property type="match status" value="1"/>
</dbReference>
<dbReference type="PANTHER" id="PTHR35400">
    <property type="entry name" value="SLR1083 PROTEIN"/>
    <property type="match status" value="1"/>
</dbReference>
<reference evidence="2 3" key="1">
    <citation type="submission" date="2023-11" db="EMBL/GenBank/DDBJ databases">
        <title>Actinomadura monticuli sp. nov., isolated from volcanic ash.</title>
        <authorList>
            <person name="Lee S.D."/>
            <person name="Yang H."/>
            <person name="Kim I.S."/>
        </authorList>
    </citation>
    <scope>NUCLEOTIDE SEQUENCE [LARGE SCALE GENOMIC DNA]</scope>
    <source>
        <strain evidence="2 3">DSM 45346</strain>
    </source>
</reference>
<evidence type="ECO:0000313" key="3">
    <source>
        <dbReference type="Proteomes" id="UP001569904"/>
    </source>
</evidence>
<dbReference type="RefSeq" id="WP_371939027.1">
    <property type="nucleotide sequence ID" value="NZ_JAXCEH010000002.1"/>
</dbReference>
<dbReference type="Proteomes" id="UP001569904">
    <property type="component" value="Unassembled WGS sequence"/>
</dbReference>
<gene>
    <name evidence="2" type="ORF">SM436_03430</name>
</gene>
<protein>
    <submittedName>
        <fullName evidence="2">Uma2 family endonuclease</fullName>
    </submittedName>
</protein>
<keyword evidence="2" id="KW-0378">Hydrolase</keyword>
<dbReference type="InterPro" id="IPR012296">
    <property type="entry name" value="Nuclease_put_TT1808"/>
</dbReference>
<organism evidence="2 3">
    <name type="scientific">Actinomadura chokoriensis</name>
    <dbReference type="NCBI Taxonomy" id="454156"/>
    <lineage>
        <taxon>Bacteria</taxon>
        <taxon>Bacillati</taxon>
        <taxon>Actinomycetota</taxon>
        <taxon>Actinomycetes</taxon>
        <taxon>Streptosporangiales</taxon>
        <taxon>Thermomonosporaceae</taxon>
        <taxon>Actinomadura</taxon>
    </lineage>
</organism>
<sequence>MSVMVHEPLSYEDDDVLLEGFLALDTPEGFRAELIDGEIVVTPPPLGDHEDWIAEISLQIVRDSPRRFHWAGQKGLIIPGGAGQQDSRVIPDMVIAPAELRLFRGAAEWMRAESGGIAMVVEVTSSRPERDRSGKRTGYARSGIPFYLLVDREEETVTLFTGTDGVDYRHTDQVVFGKTLPLPEPFEIELDTSGFA</sequence>
<dbReference type="PANTHER" id="PTHR35400:SF3">
    <property type="entry name" value="SLL1072 PROTEIN"/>
    <property type="match status" value="1"/>
</dbReference>
<evidence type="ECO:0000313" key="2">
    <source>
        <dbReference type="EMBL" id="MFA1552738.1"/>
    </source>
</evidence>
<proteinExistence type="predicted"/>
<dbReference type="EMBL" id="JAXCEH010000002">
    <property type="protein sequence ID" value="MFA1552738.1"/>
    <property type="molecule type" value="Genomic_DNA"/>
</dbReference>
<keyword evidence="2" id="KW-0255">Endonuclease</keyword>
<keyword evidence="3" id="KW-1185">Reference proteome</keyword>
<name>A0ABV4QRP7_9ACTN</name>
<keyword evidence="2" id="KW-0540">Nuclease</keyword>
<evidence type="ECO:0000259" key="1">
    <source>
        <dbReference type="Pfam" id="PF05685"/>
    </source>
</evidence>
<feature type="domain" description="Putative restriction endonuclease" evidence="1">
    <location>
        <begin position="19"/>
        <end position="191"/>
    </location>
</feature>
<accession>A0ABV4QRP7</accession>
<dbReference type="Gene3D" id="3.90.1570.10">
    <property type="entry name" value="tt1808, chain A"/>
    <property type="match status" value="1"/>
</dbReference>
<dbReference type="GO" id="GO:0004519">
    <property type="term" value="F:endonuclease activity"/>
    <property type="evidence" value="ECO:0007669"/>
    <property type="project" value="UniProtKB-KW"/>
</dbReference>
<dbReference type="InterPro" id="IPR008538">
    <property type="entry name" value="Uma2"/>
</dbReference>